<sequence length="184" mass="20039">MNPLKIENEVDSNMKSTIRYTFVAPGAIGKGRGRGLKSLGEKGNLPCKSILPQSSDLVKKYIKEIETNYIGKGRGQGLKNSTMSTSQGIRMMHKNSMAFEKENMQINTSSPTSTNQVKKYTQEIETMGPGAIKKGLEKRTGSLSSTLGISKYEVGSFNKSVVFANVTPTKCTKSSSTMPSSHEM</sequence>
<keyword evidence="2" id="KW-1185">Reference proteome</keyword>
<dbReference type="OrthoDB" id="1301128at2759"/>
<evidence type="ECO:0000313" key="1">
    <source>
        <dbReference type="EMBL" id="KAG5628929.1"/>
    </source>
</evidence>
<protein>
    <submittedName>
        <fullName evidence="1">Uncharacterized protein</fullName>
    </submittedName>
</protein>
<reference evidence="1 2" key="1">
    <citation type="submission" date="2020-09" db="EMBL/GenBank/DDBJ databases">
        <title>De no assembly of potato wild relative species, Solanum commersonii.</title>
        <authorList>
            <person name="Cho K."/>
        </authorList>
    </citation>
    <scope>NUCLEOTIDE SEQUENCE [LARGE SCALE GENOMIC DNA]</scope>
    <source>
        <strain evidence="1">LZ3.2</strain>
        <tissue evidence="1">Leaf</tissue>
    </source>
</reference>
<dbReference type="AlphaFoldDB" id="A0A9J6AX40"/>
<evidence type="ECO:0000313" key="2">
    <source>
        <dbReference type="Proteomes" id="UP000824120"/>
    </source>
</evidence>
<proteinExistence type="predicted"/>
<dbReference type="Proteomes" id="UP000824120">
    <property type="component" value="Chromosome 1"/>
</dbReference>
<accession>A0A9J6AX40</accession>
<name>A0A9J6AX40_SOLCO</name>
<dbReference type="EMBL" id="JACXVP010000001">
    <property type="protein sequence ID" value="KAG5628929.1"/>
    <property type="molecule type" value="Genomic_DNA"/>
</dbReference>
<gene>
    <name evidence="1" type="ORF">H5410_000646</name>
</gene>
<organism evidence="1 2">
    <name type="scientific">Solanum commersonii</name>
    <name type="common">Commerson's wild potato</name>
    <name type="synonym">Commerson's nightshade</name>
    <dbReference type="NCBI Taxonomy" id="4109"/>
    <lineage>
        <taxon>Eukaryota</taxon>
        <taxon>Viridiplantae</taxon>
        <taxon>Streptophyta</taxon>
        <taxon>Embryophyta</taxon>
        <taxon>Tracheophyta</taxon>
        <taxon>Spermatophyta</taxon>
        <taxon>Magnoliopsida</taxon>
        <taxon>eudicotyledons</taxon>
        <taxon>Gunneridae</taxon>
        <taxon>Pentapetalae</taxon>
        <taxon>asterids</taxon>
        <taxon>lamiids</taxon>
        <taxon>Solanales</taxon>
        <taxon>Solanaceae</taxon>
        <taxon>Solanoideae</taxon>
        <taxon>Solaneae</taxon>
        <taxon>Solanum</taxon>
    </lineage>
</organism>
<comment type="caution">
    <text evidence="1">The sequence shown here is derived from an EMBL/GenBank/DDBJ whole genome shotgun (WGS) entry which is preliminary data.</text>
</comment>